<evidence type="ECO:0000259" key="2">
    <source>
        <dbReference type="Pfam" id="PF26631"/>
    </source>
</evidence>
<accession>A0A8D7AWS9</accession>
<dbReference type="PANTHER" id="PTHR34566:SF6">
    <property type="entry name" value="OS09G0530700 PROTEIN"/>
    <property type="match status" value="1"/>
</dbReference>
<dbReference type="AlphaFoldDB" id="A0A8D7AWS9"/>
<organism evidence="3">
    <name type="scientific">Musa acuminata subsp. malaccensis</name>
    <name type="common">Wild banana</name>
    <name type="synonym">Musa malaccensis</name>
    <dbReference type="NCBI Taxonomy" id="214687"/>
    <lineage>
        <taxon>Eukaryota</taxon>
        <taxon>Viridiplantae</taxon>
        <taxon>Streptophyta</taxon>
        <taxon>Embryophyta</taxon>
        <taxon>Tracheophyta</taxon>
        <taxon>Spermatophyta</taxon>
        <taxon>Magnoliopsida</taxon>
        <taxon>Liliopsida</taxon>
        <taxon>Zingiberales</taxon>
        <taxon>Musaceae</taxon>
        <taxon>Musa</taxon>
    </lineage>
</organism>
<dbReference type="InterPro" id="IPR058517">
    <property type="entry name" value="DUF8204"/>
</dbReference>
<evidence type="ECO:0000256" key="1">
    <source>
        <dbReference type="SAM" id="MobiDB-lite"/>
    </source>
</evidence>
<feature type="domain" description="DUF8204" evidence="2">
    <location>
        <begin position="60"/>
        <end position="151"/>
    </location>
</feature>
<name>A0A8D7AWS9_MUSAM</name>
<feature type="region of interest" description="Disordered" evidence="1">
    <location>
        <begin position="1"/>
        <end position="61"/>
    </location>
</feature>
<feature type="non-terminal residue" evidence="3">
    <location>
        <position position="241"/>
    </location>
</feature>
<gene>
    <name evidence="3" type="ORF">GSMUA_48950.1</name>
</gene>
<feature type="compositionally biased region" description="Basic and acidic residues" evidence="1">
    <location>
        <begin position="38"/>
        <end position="52"/>
    </location>
</feature>
<proteinExistence type="predicted"/>
<dbReference type="EMBL" id="HG996473">
    <property type="protein sequence ID" value="CAG1855743.1"/>
    <property type="molecule type" value="Genomic_DNA"/>
</dbReference>
<evidence type="ECO:0000313" key="3">
    <source>
        <dbReference type="EMBL" id="CAG1855743.1"/>
    </source>
</evidence>
<dbReference type="Pfam" id="PF26631">
    <property type="entry name" value="DUF8204"/>
    <property type="match status" value="1"/>
</dbReference>
<protein>
    <submittedName>
        <fullName evidence="3">(wild Malaysian banana) hypothetical protein</fullName>
    </submittedName>
</protein>
<sequence>VQTVADTEASWSTMSGGSIGGGVGRGEGMAAESPDGACHGDRSGGGDGDLRRNPKPSTYKGKSCKGCLYYSSRLRSDSSNPVCVGISRTLPQVPSYIIGESEMETTKDGHNLSDFKYACVGYSVFLDKRDGPVEKPENQSELPFCAGIELLVDRRASTAGHVPANVHKEDATLRSQPHPHRPAQSSGDEFFSRKAISLSVCRFRKNAGVVASGVARNLNKVGNYIKENIEDILYPYRRPPK</sequence>
<reference evidence="3" key="1">
    <citation type="submission" date="2021-03" db="EMBL/GenBank/DDBJ databases">
        <authorList>
            <consortium name="Genoscope - CEA"/>
            <person name="William W."/>
        </authorList>
    </citation>
    <scope>NUCLEOTIDE SEQUENCE</scope>
    <source>
        <strain evidence="3">Doubled-haploid Pahang</strain>
    </source>
</reference>
<feature type="compositionally biased region" description="Gly residues" evidence="1">
    <location>
        <begin position="17"/>
        <end position="27"/>
    </location>
</feature>
<dbReference type="PANTHER" id="PTHR34566">
    <property type="entry name" value="ALTERED INHERITANCE OF MITOCHONDRIA PROTEIN"/>
    <property type="match status" value="1"/>
</dbReference>